<dbReference type="PROSITE" id="PS50977">
    <property type="entry name" value="HTH_TETR_2"/>
    <property type="match status" value="1"/>
</dbReference>
<evidence type="ECO:0000256" key="2">
    <source>
        <dbReference type="PROSITE-ProRule" id="PRU00335"/>
    </source>
</evidence>
<feature type="domain" description="HTH tetR-type" evidence="3">
    <location>
        <begin position="1"/>
        <end position="61"/>
    </location>
</feature>
<dbReference type="SUPFAM" id="SSF46689">
    <property type="entry name" value="Homeodomain-like"/>
    <property type="match status" value="1"/>
</dbReference>
<sequence>MSNRDDLLAGAKKCLLEKGYSRTTARDIAQASGVSLAAIGYHFGSKDALMNQAMFQAIGEWGDHLEEAFAKAGAELSVADRFSQVFDNLATTFDEFQPLWMASFELILQLDRIPGARDLFAQALPAARTGLVDLILGIPESKVDREAEMSVGSVLYSLMAGLLIQRFADADRTPAGADLAAGLRQLADALDGKTAAGEKYEGAETA</sequence>
<name>A0ABN2U4Q8_9ACTN</name>
<evidence type="ECO:0000256" key="1">
    <source>
        <dbReference type="ARBA" id="ARBA00023125"/>
    </source>
</evidence>
<gene>
    <name evidence="4" type="ORF">GCM10009839_28560</name>
</gene>
<dbReference type="PANTHER" id="PTHR30055">
    <property type="entry name" value="HTH-TYPE TRANSCRIPTIONAL REGULATOR RUTR"/>
    <property type="match status" value="1"/>
</dbReference>
<evidence type="ECO:0000313" key="4">
    <source>
        <dbReference type="EMBL" id="GAA2027873.1"/>
    </source>
</evidence>
<dbReference type="RefSeq" id="WP_344666050.1">
    <property type="nucleotide sequence ID" value="NZ_BAAAQN010000013.1"/>
</dbReference>
<dbReference type="PRINTS" id="PR00455">
    <property type="entry name" value="HTHTETR"/>
</dbReference>
<keyword evidence="5" id="KW-1185">Reference proteome</keyword>
<dbReference type="PANTHER" id="PTHR30055:SF219">
    <property type="entry name" value="TRANSCRIPTIONAL REGULATORY PROTEIN"/>
    <property type="match status" value="1"/>
</dbReference>
<evidence type="ECO:0000259" key="3">
    <source>
        <dbReference type="PROSITE" id="PS50977"/>
    </source>
</evidence>
<dbReference type="InterPro" id="IPR009057">
    <property type="entry name" value="Homeodomain-like_sf"/>
</dbReference>
<organism evidence="4 5">
    <name type="scientific">Catenulispora yoronensis</name>
    <dbReference type="NCBI Taxonomy" id="450799"/>
    <lineage>
        <taxon>Bacteria</taxon>
        <taxon>Bacillati</taxon>
        <taxon>Actinomycetota</taxon>
        <taxon>Actinomycetes</taxon>
        <taxon>Catenulisporales</taxon>
        <taxon>Catenulisporaceae</taxon>
        <taxon>Catenulispora</taxon>
    </lineage>
</organism>
<feature type="DNA-binding region" description="H-T-H motif" evidence="2">
    <location>
        <begin position="24"/>
        <end position="43"/>
    </location>
</feature>
<dbReference type="InterPro" id="IPR050109">
    <property type="entry name" value="HTH-type_TetR-like_transc_reg"/>
</dbReference>
<dbReference type="Pfam" id="PF00440">
    <property type="entry name" value="TetR_N"/>
    <property type="match status" value="1"/>
</dbReference>
<dbReference type="Gene3D" id="1.10.357.10">
    <property type="entry name" value="Tetracycline Repressor, domain 2"/>
    <property type="match status" value="1"/>
</dbReference>
<accession>A0ABN2U4Q8</accession>
<proteinExistence type="predicted"/>
<dbReference type="EMBL" id="BAAAQN010000013">
    <property type="protein sequence ID" value="GAA2027873.1"/>
    <property type="molecule type" value="Genomic_DNA"/>
</dbReference>
<keyword evidence="1 2" id="KW-0238">DNA-binding</keyword>
<dbReference type="Proteomes" id="UP001500751">
    <property type="component" value="Unassembled WGS sequence"/>
</dbReference>
<protein>
    <submittedName>
        <fullName evidence="4">TetR/AcrR family transcriptional regulator</fullName>
    </submittedName>
</protein>
<comment type="caution">
    <text evidence="4">The sequence shown here is derived from an EMBL/GenBank/DDBJ whole genome shotgun (WGS) entry which is preliminary data.</text>
</comment>
<evidence type="ECO:0000313" key="5">
    <source>
        <dbReference type="Proteomes" id="UP001500751"/>
    </source>
</evidence>
<reference evidence="4 5" key="1">
    <citation type="journal article" date="2019" name="Int. J. Syst. Evol. Microbiol.">
        <title>The Global Catalogue of Microorganisms (GCM) 10K type strain sequencing project: providing services to taxonomists for standard genome sequencing and annotation.</title>
        <authorList>
            <consortium name="The Broad Institute Genomics Platform"/>
            <consortium name="The Broad Institute Genome Sequencing Center for Infectious Disease"/>
            <person name="Wu L."/>
            <person name="Ma J."/>
        </authorList>
    </citation>
    <scope>NUCLEOTIDE SEQUENCE [LARGE SCALE GENOMIC DNA]</scope>
    <source>
        <strain evidence="4 5">JCM 16014</strain>
    </source>
</reference>
<dbReference type="InterPro" id="IPR001647">
    <property type="entry name" value="HTH_TetR"/>
</dbReference>